<organism evidence="1 2">
    <name type="scientific">Oryza meyeriana var. granulata</name>
    <dbReference type="NCBI Taxonomy" id="110450"/>
    <lineage>
        <taxon>Eukaryota</taxon>
        <taxon>Viridiplantae</taxon>
        <taxon>Streptophyta</taxon>
        <taxon>Embryophyta</taxon>
        <taxon>Tracheophyta</taxon>
        <taxon>Spermatophyta</taxon>
        <taxon>Magnoliopsida</taxon>
        <taxon>Liliopsida</taxon>
        <taxon>Poales</taxon>
        <taxon>Poaceae</taxon>
        <taxon>BOP clade</taxon>
        <taxon>Oryzoideae</taxon>
        <taxon>Oryzeae</taxon>
        <taxon>Oryzinae</taxon>
        <taxon>Oryza</taxon>
        <taxon>Oryza meyeriana</taxon>
    </lineage>
</organism>
<sequence>MQALQTFFGIGSIYKRFDSSPPCCCPSKPPASRVAARKRVAGLLSRDPSPPQVTERKVLGAAAEATAETRGLLKRRGYMIARVVVEATRLPSAAVWTAAASRLLGRSGTSGCRIGGLPSGSVDSGGEEASRWWWH</sequence>
<keyword evidence="2" id="KW-1185">Reference proteome</keyword>
<gene>
    <name evidence="1" type="ORF">E2562_008768</name>
</gene>
<dbReference type="EMBL" id="SPHZ02000007">
    <property type="protein sequence ID" value="KAF0905688.1"/>
    <property type="molecule type" value="Genomic_DNA"/>
</dbReference>
<proteinExistence type="predicted"/>
<dbReference type="Proteomes" id="UP000479710">
    <property type="component" value="Unassembled WGS sequence"/>
</dbReference>
<comment type="caution">
    <text evidence="1">The sequence shown here is derived from an EMBL/GenBank/DDBJ whole genome shotgun (WGS) entry which is preliminary data.</text>
</comment>
<evidence type="ECO:0000313" key="1">
    <source>
        <dbReference type="EMBL" id="KAF0905688.1"/>
    </source>
</evidence>
<dbReference type="AlphaFoldDB" id="A0A6G1CZ09"/>
<accession>A0A6G1CZ09</accession>
<reference evidence="1 2" key="1">
    <citation type="submission" date="2019-11" db="EMBL/GenBank/DDBJ databases">
        <title>Whole genome sequence of Oryza granulata.</title>
        <authorList>
            <person name="Li W."/>
        </authorList>
    </citation>
    <scope>NUCLEOTIDE SEQUENCE [LARGE SCALE GENOMIC DNA]</scope>
    <source>
        <strain evidence="2">cv. Menghai</strain>
        <tissue evidence="1">Leaf</tissue>
    </source>
</reference>
<evidence type="ECO:0000313" key="2">
    <source>
        <dbReference type="Proteomes" id="UP000479710"/>
    </source>
</evidence>
<name>A0A6G1CZ09_9ORYZ</name>
<protein>
    <submittedName>
        <fullName evidence="1">Uncharacterized protein</fullName>
    </submittedName>
</protein>